<dbReference type="EC" id="2.1.1.221" evidence="1"/>
<dbReference type="InterPro" id="IPR007356">
    <property type="entry name" value="tRNA_m1G_MeTrfase_euk"/>
</dbReference>
<dbReference type="PROSITE" id="PS51675">
    <property type="entry name" value="SAM_MT_TRM10"/>
    <property type="match status" value="1"/>
</dbReference>
<dbReference type="GO" id="GO:0000049">
    <property type="term" value="F:tRNA binding"/>
    <property type="evidence" value="ECO:0007669"/>
    <property type="project" value="TreeGrafter"/>
</dbReference>
<dbReference type="EnsemblMetazoa" id="G2111.4">
    <property type="protein sequence ID" value="G2111.4:cds"/>
    <property type="gene ID" value="G2111"/>
</dbReference>
<evidence type="ECO:0000313" key="8">
    <source>
        <dbReference type="EnsemblMetazoa" id="G2111.1:cds"/>
    </source>
</evidence>
<evidence type="ECO:0000313" key="9">
    <source>
        <dbReference type="Proteomes" id="UP000005408"/>
    </source>
</evidence>
<dbReference type="EnsemblMetazoa" id="G2111.2">
    <property type="protein sequence ID" value="G2111.2:cds"/>
    <property type="gene ID" value="G2111"/>
</dbReference>
<feature type="compositionally biased region" description="Basic and acidic residues" evidence="6">
    <location>
        <begin position="33"/>
        <end position="48"/>
    </location>
</feature>
<dbReference type="InterPro" id="IPR038459">
    <property type="entry name" value="MT_TRM10-typ_sf"/>
</dbReference>
<accession>A0A8W8JYN5</accession>
<dbReference type="PANTHER" id="PTHR13563:SF13">
    <property type="entry name" value="TRNA METHYLTRANSFERASE 10 HOMOLOG A"/>
    <property type="match status" value="1"/>
</dbReference>
<keyword evidence="3" id="KW-0808">Transferase</keyword>
<keyword evidence="9" id="KW-1185">Reference proteome</keyword>
<feature type="compositionally biased region" description="Polar residues" evidence="6">
    <location>
        <begin position="326"/>
        <end position="342"/>
    </location>
</feature>
<dbReference type="CDD" id="cd18101">
    <property type="entry name" value="Trm10euk_A"/>
    <property type="match status" value="1"/>
</dbReference>
<feature type="compositionally biased region" description="Polar residues" evidence="6">
    <location>
        <begin position="1"/>
        <end position="10"/>
    </location>
</feature>
<dbReference type="Gene3D" id="3.40.1280.30">
    <property type="match status" value="1"/>
</dbReference>
<proteinExistence type="predicted"/>
<evidence type="ECO:0000256" key="6">
    <source>
        <dbReference type="SAM" id="MobiDB-lite"/>
    </source>
</evidence>
<dbReference type="GO" id="GO:0002939">
    <property type="term" value="P:tRNA N1-guanine methylation"/>
    <property type="evidence" value="ECO:0007669"/>
    <property type="project" value="TreeGrafter"/>
</dbReference>
<dbReference type="EnsemblMetazoa" id="G2111.1">
    <property type="protein sequence ID" value="G2111.1:cds"/>
    <property type="gene ID" value="G2111"/>
</dbReference>
<feature type="region of interest" description="Disordered" evidence="6">
    <location>
        <begin position="1"/>
        <end position="78"/>
    </location>
</feature>
<dbReference type="PANTHER" id="PTHR13563">
    <property type="entry name" value="TRNA (GUANINE-9-) METHYLTRANSFERASE"/>
    <property type="match status" value="1"/>
</dbReference>
<dbReference type="FunFam" id="3.40.1280.30:FF:000001">
    <property type="entry name" value="tRNA methyltransferase 10 homolog A"/>
    <property type="match status" value="1"/>
</dbReference>
<feature type="domain" description="SAM-dependent MTase TRM10-type" evidence="7">
    <location>
        <begin position="70"/>
        <end position="262"/>
    </location>
</feature>
<dbReference type="InterPro" id="IPR028564">
    <property type="entry name" value="MT_TRM10-typ"/>
</dbReference>
<evidence type="ECO:0000256" key="1">
    <source>
        <dbReference type="ARBA" id="ARBA00012797"/>
    </source>
</evidence>
<dbReference type="Proteomes" id="UP000005408">
    <property type="component" value="Unassembled WGS sequence"/>
</dbReference>
<evidence type="ECO:0000256" key="3">
    <source>
        <dbReference type="ARBA" id="ARBA00022679"/>
    </source>
</evidence>
<dbReference type="EnsemblMetazoa" id="G2111.3">
    <property type="protein sequence ID" value="G2111.3:cds"/>
    <property type="gene ID" value="G2111"/>
</dbReference>
<protein>
    <recommendedName>
        <fullName evidence="1">tRNA (guanine(9)-N(1))-methyltransferase</fullName>
        <ecNumber evidence="1">2.1.1.221</ecNumber>
    </recommendedName>
</protein>
<comment type="catalytic activity">
    <reaction evidence="5">
        <text>guanosine(9) in tRNA + S-adenosyl-L-methionine = N(1)-methylguanosine(9) in tRNA + S-adenosyl-L-homocysteine + H(+)</text>
        <dbReference type="Rhea" id="RHEA:43156"/>
        <dbReference type="Rhea" id="RHEA-COMP:10367"/>
        <dbReference type="Rhea" id="RHEA-COMP:10368"/>
        <dbReference type="ChEBI" id="CHEBI:15378"/>
        <dbReference type="ChEBI" id="CHEBI:57856"/>
        <dbReference type="ChEBI" id="CHEBI:59789"/>
        <dbReference type="ChEBI" id="CHEBI:73542"/>
        <dbReference type="ChEBI" id="CHEBI:74269"/>
        <dbReference type="EC" id="2.1.1.221"/>
    </reaction>
</comment>
<keyword evidence="4" id="KW-0949">S-adenosyl-L-methionine</keyword>
<feature type="region of interest" description="Disordered" evidence="6">
    <location>
        <begin position="263"/>
        <end position="348"/>
    </location>
</feature>
<evidence type="ECO:0000256" key="4">
    <source>
        <dbReference type="ARBA" id="ARBA00022691"/>
    </source>
</evidence>
<dbReference type="OrthoDB" id="278300at2759"/>
<name>A0A8W8JYN5_MAGGI</name>
<keyword evidence="2" id="KW-0489">Methyltransferase</keyword>
<reference evidence="8" key="1">
    <citation type="submission" date="2022-08" db="UniProtKB">
        <authorList>
            <consortium name="EnsemblMetazoa"/>
        </authorList>
    </citation>
    <scope>IDENTIFICATION</scope>
    <source>
        <strain evidence="8">05x7-T-G4-1.051#20</strain>
    </source>
</reference>
<dbReference type="AlphaFoldDB" id="A0A8W8JYN5"/>
<evidence type="ECO:0000259" key="7">
    <source>
        <dbReference type="PROSITE" id="PS51675"/>
    </source>
</evidence>
<dbReference type="EnsemblMetazoa" id="G2111.6">
    <property type="protein sequence ID" value="G2111.6:cds"/>
    <property type="gene ID" value="G2111"/>
</dbReference>
<evidence type="ECO:0000256" key="5">
    <source>
        <dbReference type="ARBA" id="ARBA00048434"/>
    </source>
</evidence>
<dbReference type="GO" id="GO:0052905">
    <property type="term" value="F:tRNA (guanosine(9)-N1)-methyltransferase activity"/>
    <property type="evidence" value="ECO:0007669"/>
    <property type="project" value="UniProtKB-EC"/>
</dbReference>
<sequence length="348" mass="39203">MEQVCDNPQSAKEETQEPEMSATMSKKQLRRQQRQEKWLSIKADVRAKEKQRKKQKRREALERGDTMAPTRKKLRSNTMAKSSCKTSVVIDCSLDSYMGEKDIMKLVKQIQFCYSSNRRSQNPMQFFVTGVQGQTESRLQCIGDYQNWDVNFTNKDYCDIFEKKDIVYLSSESDNVLQELEPEKAYIIGGLVDHNHHKGLCHALAVEKGVSHAQLPISEYLDMKTRKVLTINHVFDILLKYTETKDWLQSFCAVLPQRKGAQAKGAGETSSQTETKTSDGCVSGGVSGDESDTWPEDSSTSNIVQCHDLVNDNSTASVDDGETRKQLSNVSVKDQVESTDLSSDVGKS</sequence>
<dbReference type="GO" id="GO:0005654">
    <property type="term" value="C:nucleoplasm"/>
    <property type="evidence" value="ECO:0007669"/>
    <property type="project" value="TreeGrafter"/>
</dbReference>
<dbReference type="OMA" id="FKKNDGW"/>
<evidence type="ECO:0000256" key="2">
    <source>
        <dbReference type="ARBA" id="ARBA00022603"/>
    </source>
</evidence>
<organism evidence="8 9">
    <name type="scientific">Magallana gigas</name>
    <name type="common">Pacific oyster</name>
    <name type="synonym">Crassostrea gigas</name>
    <dbReference type="NCBI Taxonomy" id="29159"/>
    <lineage>
        <taxon>Eukaryota</taxon>
        <taxon>Metazoa</taxon>
        <taxon>Spiralia</taxon>
        <taxon>Lophotrochozoa</taxon>
        <taxon>Mollusca</taxon>
        <taxon>Bivalvia</taxon>
        <taxon>Autobranchia</taxon>
        <taxon>Pteriomorphia</taxon>
        <taxon>Ostreida</taxon>
        <taxon>Ostreoidea</taxon>
        <taxon>Ostreidae</taxon>
        <taxon>Magallana</taxon>
    </lineage>
</organism>